<evidence type="ECO:0000313" key="2">
    <source>
        <dbReference type="Proteomes" id="UP001236014"/>
    </source>
</evidence>
<protein>
    <submittedName>
        <fullName evidence="1">Uncharacterized protein</fullName>
    </submittedName>
</protein>
<accession>A0A9Y2IAS8</accession>
<name>A0A9Y2IAS8_9PSEU</name>
<reference evidence="1 2" key="1">
    <citation type="submission" date="2023-06" db="EMBL/GenBank/DDBJ databases">
        <authorList>
            <person name="Oyuntsetseg B."/>
            <person name="Kim S.B."/>
        </authorList>
    </citation>
    <scope>NUCLEOTIDE SEQUENCE [LARGE SCALE GENOMIC DNA]</scope>
    <source>
        <strain evidence="1 2">2-15</strain>
    </source>
</reference>
<dbReference type="EMBL" id="CP127294">
    <property type="protein sequence ID" value="WIX76484.1"/>
    <property type="molecule type" value="Genomic_DNA"/>
</dbReference>
<sequence length="313" mass="33757">MPRGTVVTGSPPRSADRRCAVRAQGPALVAQPADDPVRSRASVDDPCECRRTFDRSSCRIENDAFPEDPGHGVAQILDQREHRRTLLRFEVERGPAQTAPHVDRAGVCHESDAAQHRAAECDRTAVLPVEVVSVALARAQLRRTLEARVHAFPVVGRVPDGSPDPRPVVFSDVTDHEAAGRGSAVDIEQPELQVRPGEGDAQSGNAIAAFIRFERSQQRTEEPGHRIVGHADHECVAAWADLPEHPVPGGSVGGIPDGEQERSLQNPLVQGMRGRNRRVPRSGRAGEVGTDRLVGFLVRLTGEPAAHQGESGD</sequence>
<dbReference type="RefSeq" id="WP_285967232.1">
    <property type="nucleotide sequence ID" value="NZ_CP127294.1"/>
</dbReference>
<evidence type="ECO:0000313" key="1">
    <source>
        <dbReference type="EMBL" id="WIX76484.1"/>
    </source>
</evidence>
<organism evidence="1 2">
    <name type="scientific">Amycolatopsis carbonis</name>
    <dbReference type="NCBI Taxonomy" id="715471"/>
    <lineage>
        <taxon>Bacteria</taxon>
        <taxon>Bacillati</taxon>
        <taxon>Actinomycetota</taxon>
        <taxon>Actinomycetes</taxon>
        <taxon>Pseudonocardiales</taxon>
        <taxon>Pseudonocardiaceae</taxon>
        <taxon>Amycolatopsis</taxon>
    </lineage>
</organism>
<gene>
    <name evidence="1" type="ORF">QRX50_34155</name>
</gene>
<dbReference type="Proteomes" id="UP001236014">
    <property type="component" value="Chromosome"/>
</dbReference>
<proteinExistence type="predicted"/>
<keyword evidence="2" id="KW-1185">Reference proteome</keyword>
<dbReference type="KEGG" id="acab:QRX50_34155"/>
<dbReference type="AlphaFoldDB" id="A0A9Y2IAS8"/>